<comment type="similarity">
    <text evidence="1">Belongs to the peptidase M16 family.</text>
</comment>
<organism evidence="11 12">
    <name type="scientific">Scheffersomyces spartinae</name>
    <dbReference type="NCBI Taxonomy" id="45513"/>
    <lineage>
        <taxon>Eukaryota</taxon>
        <taxon>Fungi</taxon>
        <taxon>Dikarya</taxon>
        <taxon>Ascomycota</taxon>
        <taxon>Saccharomycotina</taxon>
        <taxon>Pichiomycetes</taxon>
        <taxon>Debaryomycetaceae</taxon>
        <taxon>Scheffersomyces</taxon>
    </lineage>
</organism>
<evidence type="ECO:0000256" key="4">
    <source>
        <dbReference type="ARBA" id="ARBA00022801"/>
    </source>
</evidence>
<evidence type="ECO:0000259" key="7">
    <source>
        <dbReference type="Pfam" id="PF00675"/>
    </source>
</evidence>
<keyword evidence="5" id="KW-0862">Zinc</keyword>
<dbReference type="GO" id="GO:0005739">
    <property type="term" value="C:mitochondrion"/>
    <property type="evidence" value="ECO:0007669"/>
    <property type="project" value="TreeGrafter"/>
</dbReference>
<dbReference type="Proteomes" id="UP000790833">
    <property type="component" value="Unassembled WGS sequence"/>
</dbReference>
<dbReference type="SUPFAM" id="SSF63411">
    <property type="entry name" value="LuxS/MPP-like metallohydrolase"/>
    <property type="match status" value="4"/>
</dbReference>
<protein>
    <submittedName>
        <fullName evidence="11">Uncharacterized protein</fullName>
    </submittedName>
</protein>
<accession>A0A9P7V9D5</accession>
<feature type="domain" description="Peptidase M16 middle/third" evidence="9">
    <location>
        <begin position="456"/>
        <end position="695"/>
    </location>
</feature>
<evidence type="ECO:0000313" key="12">
    <source>
        <dbReference type="Proteomes" id="UP000790833"/>
    </source>
</evidence>
<proteinExistence type="inferred from homology"/>
<dbReference type="InterPro" id="IPR032632">
    <property type="entry name" value="Peptidase_M16_M"/>
</dbReference>
<keyword evidence="4" id="KW-0378">Hydrolase</keyword>
<dbReference type="InterPro" id="IPR007863">
    <property type="entry name" value="Peptidase_M16_C"/>
</dbReference>
<dbReference type="InterPro" id="IPR054734">
    <property type="entry name" value="PqqF-like_C_4"/>
</dbReference>
<evidence type="ECO:0000256" key="6">
    <source>
        <dbReference type="ARBA" id="ARBA00023049"/>
    </source>
</evidence>
<dbReference type="Pfam" id="PF05193">
    <property type="entry name" value="Peptidase_M16_C"/>
    <property type="match status" value="1"/>
</dbReference>
<evidence type="ECO:0000259" key="8">
    <source>
        <dbReference type="Pfam" id="PF05193"/>
    </source>
</evidence>
<dbReference type="GO" id="GO:0046872">
    <property type="term" value="F:metal ion binding"/>
    <property type="evidence" value="ECO:0007669"/>
    <property type="project" value="UniProtKB-KW"/>
</dbReference>
<feature type="domain" description="Coenzyme PQQ synthesis protein F-like C-terminal lobe" evidence="10">
    <location>
        <begin position="851"/>
        <end position="906"/>
    </location>
</feature>
<dbReference type="GO" id="GO:0005829">
    <property type="term" value="C:cytosol"/>
    <property type="evidence" value="ECO:0007669"/>
    <property type="project" value="TreeGrafter"/>
</dbReference>
<dbReference type="PANTHER" id="PTHR43690">
    <property type="entry name" value="NARDILYSIN"/>
    <property type="match status" value="1"/>
</dbReference>
<dbReference type="InterPro" id="IPR050626">
    <property type="entry name" value="Peptidase_M16"/>
</dbReference>
<gene>
    <name evidence="11" type="ORF">KQ657_000473</name>
</gene>
<dbReference type="AlphaFoldDB" id="A0A9P7V9D5"/>
<dbReference type="InterPro" id="IPR011249">
    <property type="entry name" value="Metalloenz_LuxS/M16"/>
</dbReference>
<evidence type="ECO:0000256" key="3">
    <source>
        <dbReference type="ARBA" id="ARBA00022723"/>
    </source>
</evidence>
<evidence type="ECO:0000259" key="10">
    <source>
        <dbReference type="Pfam" id="PF22456"/>
    </source>
</evidence>
<dbReference type="Pfam" id="PF16187">
    <property type="entry name" value="Peptidase_M16_M"/>
    <property type="match status" value="1"/>
</dbReference>
<dbReference type="PANTHER" id="PTHR43690:SF18">
    <property type="entry name" value="INSULIN-DEGRADING ENZYME-RELATED"/>
    <property type="match status" value="1"/>
</dbReference>
<evidence type="ECO:0000313" key="11">
    <source>
        <dbReference type="EMBL" id="KAG7193781.1"/>
    </source>
</evidence>
<reference evidence="11" key="1">
    <citation type="submission" date="2021-03" db="EMBL/GenBank/DDBJ databases">
        <authorList>
            <person name="Palmer J.M."/>
        </authorList>
    </citation>
    <scope>NUCLEOTIDE SEQUENCE</scope>
    <source>
        <strain evidence="11">ARV_011</strain>
    </source>
</reference>
<keyword evidence="2" id="KW-0645">Protease</keyword>
<evidence type="ECO:0000259" key="9">
    <source>
        <dbReference type="Pfam" id="PF16187"/>
    </source>
</evidence>
<keyword evidence="6" id="KW-0482">Metalloprotease</keyword>
<dbReference type="OrthoDB" id="952271at2759"/>
<comment type="caution">
    <text evidence="11">The sequence shown here is derived from an EMBL/GenBank/DDBJ whole genome shotgun (WGS) entry which is preliminary data.</text>
</comment>
<dbReference type="GO" id="GO:0051603">
    <property type="term" value="P:proteolysis involved in protein catabolic process"/>
    <property type="evidence" value="ECO:0007669"/>
    <property type="project" value="TreeGrafter"/>
</dbReference>
<keyword evidence="3" id="KW-0479">Metal-binding</keyword>
<dbReference type="GeneID" id="66113847"/>
<dbReference type="Pfam" id="PF00675">
    <property type="entry name" value="Peptidase_M16"/>
    <property type="match status" value="1"/>
</dbReference>
<feature type="domain" description="Peptidase M16 N-terminal" evidence="7">
    <location>
        <begin position="2"/>
        <end position="99"/>
    </location>
</feature>
<dbReference type="EMBL" id="JAHMUF010000010">
    <property type="protein sequence ID" value="KAG7193781.1"/>
    <property type="molecule type" value="Genomic_DNA"/>
</dbReference>
<keyword evidence="12" id="KW-1185">Reference proteome</keyword>
<feature type="domain" description="Peptidase M16 C-terminal" evidence="8">
    <location>
        <begin position="144"/>
        <end position="337"/>
    </location>
</feature>
<dbReference type="Pfam" id="PF22456">
    <property type="entry name" value="PqqF-like_C_4"/>
    <property type="match status" value="1"/>
</dbReference>
<dbReference type="RefSeq" id="XP_043049329.1">
    <property type="nucleotide sequence ID" value="XM_043191317.1"/>
</dbReference>
<sequence length="1144" mass="130371">MLIAGGAHMDPDDTQGLAHLCEHIIMGQRDFKQAVDTVGGIANANTSGEITNYYWQAPVNEGDEGRSLAMMDRFAMLFEKVNILEHLVRREVNAIDEEHIANTNNTTRILYHGCRLLANEEHPFHRFCTGNSDTILATSYTTIRKHLTDYIFENYLPKNMALVLKGPFLLINLQNLAYTTFSRIPNSNNGMATTTTTTTTTTTSSSSSTTQKSFAIVDKQFNYSTRIFQPAPRLLLIASDTNSCLRLIFPFKSSSINQLFSNAWCDIFGDERENTLCQYFHKKQFINSLVTSTSALTYDESIFIIDLDLTNRGRDRHLLEIVQSVFYYIRHLLPNVSEVAKYLSRITTINKLNFYYNSNPGSGVDEIEEIGERLLGDLNDLGLQNVIKGFGDLDFDVRKGRFVGSYEEDKNWWEKLARDFIALTKLVLSPANCKLLGMMDSAKMSSISSIATQILEEITDPYYQFDYRICEVNDAIFQSPSPDSLPLLPESLLSPLFITTTLKELNELITSFKNNPLGFQNASTLSTTTPTKISESKHHELWFRNSLDNATRHRLVVSLQWQHQTLPQSPHTTIAIELINQVIGEKLKLSLYGAEAVGVEWGLFSNLNSTNSILLTIKGLIESIEPVIQFVVDQIRNILTNWTSVVSGEEYIRARITVRKRYEELMESGGLTMATAGLMGFLEQNIWSAEDRLDELELIEFEDIDLICKSFINGISEGKFTRLLITGDCLERDCVRVANIIKKLTGGDDKNEKGNFRKSKHKSMISVKSATSTYPTPSNSVLLMLHSENNYNEPASYYIPPGKRFTFETEAHKDDPVNTILYYIQLGPRNDPYVRTMTKLFNYLLGIIALKELRERKQLGYIVINGMRIMRTTVGVYLMILSSQYTPKELMKEIEMFLLEWETCLYPVISNEVTFERQIIRPFLSLVGQYNDLIPTNLVYNLPPSVSSTNFDNENEVYLSHKNEWEKILNRTYRFGAQKGEDEIDLDIARNLKANEFWKFFRTYISIKSNVRSSLCVLLRTTMSKEEAERKIKKTQITQLLESRGIDMTSEEIDSLIDRNKGDMLRIASELGLAGGIIGKIGMKVLKIFGDSKNKSKSKLDTGQLRRLKREYGNVYKDLEPVLPEAVVDSFQDFHQQLAIIEFQ</sequence>
<dbReference type="GO" id="GO:0043171">
    <property type="term" value="P:peptide catabolic process"/>
    <property type="evidence" value="ECO:0007669"/>
    <property type="project" value="TreeGrafter"/>
</dbReference>
<evidence type="ECO:0000256" key="2">
    <source>
        <dbReference type="ARBA" id="ARBA00022670"/>
    </source>
</evidence>
<evidence type="ECO:0000256" key="5">
    <source>
        <dbReference type="ARBA" id="ARBA00022833"/>
    </source>
</evidence>
<dbReference type="Gene3D" id="3.30.830.10">
    <property type="entry name" value="Metalloenzyme, LuxS/M16 peptidase-like"/>
    <property type="match status" value="4"/>
</dbReference>
<dbReference type="GO" id="GO:0004222">
    <property type="term" value="F:metalloendopeptidase activity"/>
    <property type="evidence" value="ECO:0007669"/>
    <property type="project" value="TreeGrafter"/>
</dbReference>
<evidence type="ECO:0000256" key="1">
    <source>
        <dbReference type="ARBA" id="ARBA00007261"/>
    </source>
</evidence>
<name>A0A9P7V9D5_9ASCO</name>
<dbReference type="InterPro" id="IPR011765">
    <property type="entry name" value="Pept_M16_N"/>
</dbReference>